<accession>A0ABW4YKE4</accession>
<dbReference type="EC" id="2.7.7.7" evidence="1"/>
<dbReference type="Gene3D" id="1.20.272.10">
    <property type="match status" value="1"/>
</dbReference>
<comment type="caution">
    <text evidence="11">The sequence shown here is derived from an EMBL/GenBank/DDBJ whole genome shotgun (WGS) entry which is preliminary data.</text>
</comment>
<dbReference type="InterPro" id="IPR027417">
    <property type="entry name" value="P-loop_NTPase"/>
</dbReference>
<evidence type="ECO:0000256" key="6">
    <source>
        <dbReference type="ARBA" id="ARBA00022932"/>
    </source>
</evidence>
<dbReference type="Gene3D" id="1.10.8.60">
    <property type="match status" value="1"/>
</dbReference>
<evidence type="ECO:0000256" key="3">
    <source>
        <dbReference type="ARBA" id="ARBA00022679"/>
    </source>
</evidence>
<evidence type="ECO:0000259" key="10">
    <source>
        <dbReference type="Pfam" id="PF21694"/>
    </source>
</evidence>
<dbReference type="SUPFAM" id="SSF48019">
    <property type="entry name" value="post-AAA+ oligomerization domain-like"/>
    <property type="match status" value="1"/>
</dbReference>
<dbReference type="InterPro" id="IPR048466">
    <property type="entry name" value="DNA_pol3_delta-like_C"/>
</dbReference>
<feature type="domain" description="DNA polymerase III delta subunit-like C-terminal" evidence="10">
    <location>
        <begin position="218"/>
        <end position="337"/>
    </location>
</feature>
<evidence type="ECO:0000259" key="9">
    <source>
        <dbReference type="Pfam" id="PF06144"/>
    </source>
</evidence>
<dbReference type="PANTHER" id="PTHR34388">
    <property type="entry name" value="DNA POLYMERASE III SUBUNIT DELTA"/>
    <property type="match status" value="1"/>
</dbReference>
<dbReference type="RefSeq" id="WP_377772015.1">
    <property type="nucleotide sequence ID" value="NZ_JBHUHO010000029.1"/>
</dbReference>
<evidence type="ECO:0000313" key="11">
    <source>
        <dbReference type="EMBL" id="MFD2116151.1"/>
    </source>
</evidence>
<comment type="similarity">
    <text evidence="7">Belongs to the DNA polymerase HolA subunit family.</text>
</comment>
<evidence type="ECO:0000313" key="12">
    <source>
        <dbReference type="Proteomes" id="UP001597362"/>
    </source>
</evidence>
<keyword evidence="4 11" id="KW-0548">Nucleotidyltransferase</keyword>
<gene>
    <name evidence="11" type="primary">holA</name>
    <name evidence="11" type="ORF">ACFSJH_10485</name>
</gene>
<protein>
    <recommendedName>
        <fullName evidence="2">DNA polymerase III subunit delta</fullName>
        <ecNumber evidence="1">2.7.7.7</ecNumber>
    </recommendedName>
</protein>
<dbReference type="EMBL" id="JBHUHO010000029">
    <property type="protein sequence ID" value="MFD2116151.1"/>
    <property type="molecule type" value="Genomic_DNA"/>
</dbReference>
<dbReference type="Pfam" id="PF06144">
    <property type="entry name" value="DNA_pol3_delta"/>
    <property type="match status" value="1"/>
</dbReference>
<sequence>MDISRAMKDVKEGKVWPIYVLVGEDRYRVQQFVTYLSETIFAVDERELGIVKFDTTETVIDEIILEAETVPFFLHKKLIIVHDALLLTAGGKDVNKLDHKPDALLRYLEHPLESSIVVFIAQAEKLDERRKVVKQLKSRQAVLTFDELDQAQMKQWLLRRIQKQGRTITEAAAALLQVKTGNHMQQLAQESDKLCLRVGEGGTIEESIVRELIPDTAEEHVFALVDAIVELRTEQALHLYKQLLLQREEPIKIIALIVRQIRMMLQIKELEQQHYSPKQMASILGQHPYAIKLAAEKGKRLKQQQLATILSQLADLDYNMKIGAANKTLALELFILSLAA</sequence>
<evidence type="ECO:0000256" key="5">
    <source>
        <dbReference type="ARBA" id="ARBA00022705"/>
    </source>
</evidence>
<dbReference type="PANTHER" id="PTHR34388:SF1">
    <property type="entry name" value="DNA POLYMERASE III SUBUNIT DELTA"/>
    <property type="match status" value="1"/>
</dbReference>
<dbReference type="InterPro" id="IPR010372">
    <property type="entry name" value="DNA_pol3_delta_N"/>
</dbReference>
<comment type="catalytic activity">
    <reaction evidence="8">
        <text>DNA(n) + a 2'-deoxyribonucleoside 5'-triphosphate = DNA(n+1) + diphosphate</text>
        <dbReference type="Rhea" id="RHEA:22508"/>
        <dbReference type="Rhea" id="RHEA-COMP:17339"/>
        <dbReference type="Rhea" id="RHEA-COMP:17340"/>
        <dbReference type="ChEBI" id="CHEBI:33019"/>
        <dbReference type="ChEBI" id="CHEBI:61560"/>
        <dbReference type="ChEBI" id="CHEBI:173112"/>
        <dbReference type="EC" id="2.7.7.7"/>
    </reaction>
</comment>
<evidence type="ECO:0000256" key="7">
    <source>
        <dbReference type="ARBA" id="ARBA00034754"/>
    </source>
</evidence>
<evidence type="ECO:0000256" key="4">
    <source>
        <dbReference type="ARBA" id="ARBA00022695"/>
    </source>
</evidence>
<keyword evidence="5" id="KW-0235">DNA replication</keyword>
<evidence type="ECO:0000256" key="2">
    <source>
        <dbReference type="ARBA" id="ARBA00017703"/>
    </source>
</evidence>
<keyword evidence="3 11" id="KW-0808">Transferase</keyword>
<organism evidence="11 12">
    <name type="scientific">Paenibacillus yanchengensis</name>
    <dbReference type="NCBI Taxonomy" id="2035833"/>
    <lineage>
        <taxon>Bacteria</taxon>
        <taxon>Bacillati</taxon>
        <taxon>Bacillota</taxon>
        <taxon>Bacilli</taxon>
        <taxon>Bacillales</taxon>
        <taxon>Paenibacillaceae</taxon>
        <taxon>Paenibacillus</taxon>
    </lineage>
</organism>
<dbReference type="NCBIfam" id="TIGR01128">
    <property type="entry name" value="holA"/>
    <property type="match status" value="1"/>
</dbReference>
<reference evidence="12" key="1">
    <citation type="journal article" date="2019" name="Int. J. Syst. Evol. Microbiol.">
        <title>The Global Catalogue of Microorganisms (GCM) 10K type strain sequencing project: providing services to taxonomists for standard genome sequencing and annotation.</title>
        <authorList>
            <consortium name="The Broad Institute Genomics Platform"/>
            <consortium name="The Broad Institute Genome Sequencing Center for Infectious Disease"/>
            <person name="Wu L."/>
            <person name="Ma J."/>
        </authorList>
    </citation>
    <scope>NUCLEOTIDE SEQUENCE [LARGE SCALE GENOMIC DNA]</scope>
    <source>
        <strain evidence="12">GH52</strain>
    </source>
</reference>
<dbReference type="GO" id="GO:0003887">
    <property type="term" value="F:DNA-directed DNA polymerase activity"/>
    <property type="evidence" value="ECO:0007669"/>
    <property type="project" value="UniProtKB-EC"/>
</dbReference>
<dbReference type="Pfam" id="PF21694">
    <property type="entry name" value="DNA_pol3_delta_C"/>
    <property type="match status" value="1"/>
</dbReference>
<name>A0ABW4YKE4_9BACL</name>
<proteinExistence type="inferred from homology"/>
<keyword evidence="6" id="KW-0239">DNA-directed DNA polymerase</keyword>
<keyword evidence="12" id="KW-1185">Reference proteome</keyword>
<dbReference type="InterPro" id="IPR005790">
    <property type="entry name" value="DNA_polIII_delta"/>
</dbReference>
<feature type="domain" description="DNA polymerase III delta N-terminal" evidence="9">
    <location>
        <begin position="19"/>
        <end position="143"/>
    </location>
</feature>
<evidence type="ECO:0000256" key="1">
    <source>
        <dbReference type="ARBA" id="ARBA00012417"/>
    </source>
</evidence>
<dbReference type="InterPro" id="IPR008921">
    <property type="entry name" value="DNA_pol3_clamp-load_cplx_C"/>
</dbReference>
<dbReference type="SUPFAM" id="SSF52540">
    <property type="entry name" value="P-loop containing nucleoside triphosphate hydrolases"/>
    <property type="match status" value="1"/>
</dbReference>
<evidence type="ECO:0000256" key="8">
    <source>
        <dbReference type="ARBA" id="ARBA00049244"/>
    </source>
</evidence>
<dbReference type="Gene3D" id="3.40.50.300">
    <property type="entry name" value="P-loop containing nucleotide triphosphate hydrolases"/>
    <property type="match status" value="1"/>
</dbReference>
<dbReference type="Proteomes" id="UP001597362">
    <property type="component" value="Unassembled WGS sequence"/>
</dbReference>